<dbReference type="SMART" id="SM00837">
    <property type="entry name" value="DPBB_1"/>
    <property type="match status" value="1"/>
</dbReference>
<dbReference type="InterPro" id="IPR044206">
    <property type="entry name" value="EGC1/2"/>
</dbReference>
<dbReference type="InterPro" id="IPR007112">
    <property type="entry name" value="Expansin/allergen_DPBB_dom"/>
</dbReference>
<comment type="caution">
    <text evidence="3">The sequence shown here is derived from an EMBL/GenBank/DDBJ whole genome shotgun (WGS) entry which is preliminary data.</text>
</comment>
<name>A0AAV8S6H5_9ROSI</name>
<feature type="signal peptide" evidence="1">
    <location>
        <begin position="1"/>
        <end position="28"/>
    </location>
</feature>
<dbReference type="CDD" id="cd22269">
    <property type="entry name" value="DPBB_EG45-like"/>
    <property type="match status" value="1"/>
</dbReference>
<dbReference type="AlphaFoldDB" id="A0AAV8S6H5"/>
<dbReference type="PANTHER" id="PTHR47295">
    <property type="entry name" value="EG45-LIKE DOMAIN CONTAINING PROTEIN 1-RELATED"/>
    <property type="match status" value="1"/>
</dbReference>
<dbReference type="SUPFAM" id="SSF50685">
    <property type="entry name" value="Barwin-like endoglucanases"/>
    <property type="match status" value="1"/>
</dbReference>
<dbReference type="GO" id="GO:0009627">
    <property type="term" value="P:systemic acquired resistance"/>
    <property type="evidence" value="ECO:0007669"/>
    <property type="project" value="InterPro"/>
</dbReference>
<organism evidence="3 4">
    <name type="scientific">Erythroxylum novogranatense</name>
    <dbReference type="NCBI Taxonomy" id="1862640"/>
    <lineage>
        <taxon>Eukaryota</taxon>
        <taxon>Viridiplantae</taxon>
        <taxon>Streptophyta</taxon>
        <taxon>Embryophyta</taxon>
        <taxon>Tracheophyta</taxon>
        <taxon>Spermatophyta</taxon>
        <taxon>Magnoliopsida</taxon>
        <taxon>eudicotyledons</taxon>
        <taxon>Gunneridae</taxon>
        <taxon>Pentapetalae</taxon>
        <taxon>rosids</taxon>
        <taxon>fabids</taxon>
        <taxon>Malpighiales</taxon>
        <taxon>Erythroxylaceae</taxon>
        <taxon>Erythroxylum</taxon>
    </lineage>
</organism>
<dbReference type="InterPro" id="IPR009009">
    <property type="entry name" value="RlpA-like_DPBB"/>
</dbReference>
<reference evidence="3 4" key="1">
    <citation type="submission" date="2021-09" db="EMBL/GenBank/DDBJ databases">
        <title>Genomic insights and catalytic innovation underlie evolution of tropane alkaloids biosynthesis.</title>
        <authorList>
            <person name="Wang Y.-J."/>
            <person name="Tian T."/>
            <person name="Huang J.-P."/>
            <person name="Huang S.-X."/>
        </authorList>
    </citation>
    <scope>NUCLEOTIDE SEQUENCE [LARGE SCALE GENOMIC DNA]</scope>
    <source>
        <strain evidence="3">KIB-2018</strain>
        <tissue evidence="3">Leaf</tissue>
    </source>
</reference>
<dbReference type="Gene3D" id="2.40.40.10">
    <property type="entry name" value="RlpA-like domain"/>
    <property type="match status" value="1"/>
</dbReference>
<gene>
    <name evidence="3" type="ORF">K2173_007856</name>
</gene>
<evidence type="ECO:0000313" key="4">
    <source>
        <dbReference type="Proteomes" id="UP001159364"/>
    </source>
</evidence>
<feature type="domain" description="Expansin-like EG45" evidence="2">
    <location>
        <begin position="29"/>
        <end position="141"/>
    </location>
</feature>
<evidence type="ECO:0000259" key="2">
    <source>
        <dbReference type="PROSITE" id="PS50842"/>
    </source>
</evidence>
<keyword evidence="4" id="KW-1185">Reference proteome</keyword>
<dbReference type="InterPro" id="IPR036908">
    <property type="entry name" value="RlpA-like_sf"/>
</dbReference>
<evidence type="ECO:0000256" key="1">
    <source>
        <dbReference type="SAM" id="SignalP"/>
    </source>
</evidence>
<dbReference type="PROSITE" id="PS50842">
    <property type="entry name" value="EXPANSIN_EG45"/>
    <property type="match status" value="1"/>
</dbReference>
<dbReference type="EMBL" id="JAIWQS010000113">
    <property type="protein sequence ID" value="KAJ8747694.1"/>
    <property type="molecule type" value="Genomic_DNA"/>
</dbReference>
<protein>
    <recommendedName>
        <fullName evidence="2">Expansin-like EG45 domain-containing protein</fullName>
    </recommendedName>
</protein>
<sequence length="141" mass="15318">MSQRSQNVIAAITLLICMSFNSWSLALAQGTYGVASFYTPPYVPSKCNGFADDGVWIAAANADLFDGGAACGRYYWVICTGGTNLGTPHPCKNKWVKVKIVELCPSCKQRHIALDLSNEAFAYIADPASGLIQVYYQPIRV</sequence>
<dbReference type="PANTHER" id="PTHR47295:SF4">
    <property type="entry name" value="EXPANSIN-LIKE EG45 DOMAIN-CONTAINING PROTEIN"/>
    <property type="match status" value="1"/>
</dbReference>
<proteinExistence type="predicted"/>
<dbReference type="Pfam" id="PF03330">
    <property type="entry name" value="DPBB_1"/>
    <property type="match status" value="1"/>
</dbReference>
<feature type="chain" id="PRO_5043787592" description="Expansin-like EG45 domain-containing protein" evidence="1">
    <location>
        <begin position="29"/>
        <end position="141"/>
    </location>
</feature>
<dbReference type="Proteomes" id="UP001159364">
    <property type="component" value="Unassembled WGS sequence"/>
</dbReference>
<keyword evidence="1" id="KW-0732">Signal</keyword>
<dbReference type="GO" id="GO:0048046">
    <property type="term" value="C:apoplast"/>
    <property type="evidence" value="ECO:0007669"/>
    <property type="project" value="InterPro"/>
</dbReference>
<evidence type="ECO:0000313" key="3">
    <source>
        <dbReference type="EMBL" id="KAJ8747694.1"/>
    </source>
</evidence>
<accession>A0AAV8S6H5</accession>